<dbReference type="InterPro" id="IPR032675">
    <property type="entry name" value="LRR_dom_sf"/>
</dbReference>
<name>A0A9X6NG31_HYPEX</name>
<keyword evidence="1" id="KW-0732">Signal</keyword>
<gene>
    <name evidence="2" type="ORF">BV898_17694</name>
</gene>
<comment type="caution">
    <text evidence="2">The sequence shown here is derived from an EMBL/GenBank/DDBJ whole genome shotgun (WGS) entry which is preliminary data.</text>
</comment>
<sequence>MSRRMFLTCLIVVQAAISLRMCNAEETTSDSLPTLAPPICLGGPLTQCKWLDEPSGITICSEGSWPADPAFDVPPTTQHLILYNIKFPNRENSFRFSHLINLTVLQIEYSESCDLTTGATVPFLFQNLVASLDRSTMRTLFFTHIHFETIDDDFFAGFSGLESVEFDNCRIKEFTRRSFSPLAMGAPVSSLPGARNTSSFKQLRVVHAAELTEFAWEVLYPVAESLEGSPS</sequence>
<evidence type="ECO:0000313" key="2">
    <source>
        <dbReference type="EMBL" id="OWA53260.1"/>
    </source>
</evidence>
<evidence type="ECO:0000313" key="3">
    <source>
        <dbReference type="Proteomes" id="UP000192578"/>
    </source>
</evidence>
<organism evidence="2 3">
    <name type="scientific">Hypsibius exemplaris</name>
    <name type="common">Freshwater tardigrade</name>
    <dbReference type="NCBI Taxonomy" id="2072580"/>
    <lineage>
        <taxon>Eukaryota</taxon>
        <taxon>Metazoa</taxon>
        <taxon>Ecdysozoa</taxon>
        <taxon>Tardigrada</taxon>
        <taxon>Eutardigrada</taxon>
        <taxon>Parachela</taxon>
        <taxon>Hypsibioidea</taxon>
        <taxon>Hypsibiidae</taxon>
        <taxon>Hypsibius</taxon>
    </lineage>
</organism>
<dbReference type="Proteomes" id="UP000192578">
    <property type="component" value="Unassembled WGS sequence"/>
</dbReference>
<dbReference type="EMBL" id="MTYJ01000311">
    <property type="protein sequence ID" value="OWA53260.1"/>
    <property type="molecule type" value="Genomic_DNA"/>
</dbReference>
<protein>
    <submittedName>
        <fullName evidence="2">Uncharacterized protein</fullName>
    </submittedName>
</protein>
<evidence type="ECO:0000256" key="1">
    <source>
        <dbReference type="SAM" id="SignalP"/>
    </source>
</evidence>
<dbReference type="AlphaFoldDB" id="A0A9X6NG31"/>
<accession>A0A9X6NG31</accession>
<dbReference type="Gene3D" id="3.80.10.10">
    <property type="entry name" value="Ribonuclease Inhibitor"/>
    <property type="match status" value="1"/>
</dbReference>
<dbReference type="SUPFAM" id="SSF52058">
    <property type="entry name" value="L domain-like"/>
    <property type="match status" value="1"/>
</dbReference>
<proteinExistence type="predicted"/>
<feature type="chain" id="PRO_5040833661" evidence="1">
    <location>
        <begin position="25"/>
        <end position="231"/>
    </location>
</feature>
<feature type="signal peptide" evidence="1">
    <location>
        <begin position="1"/>
        <end position="24"/>
    </location>
</feature>
<keyword evidence="3" id="KW-1185">Reference proteome</keyword>
<reference evidence="3" key="1">
    <citation type="submission" date="2017-01" db="EMBL/GenBank/DDBJ databases">
        <title>Comparative genomics of anhydrobiosis in the tardigrade Hypsibius dujardini.</title>
        <authorList>
            <person name="Yoshida Y."/>
            <person name="Koutsovoulos G."/>
            <person name="Laetsch D."/>
            <person name="Stevens L."/>
            <person name="Kumar S."/>
            <person name="Horikawa D."/>
            <person name="Ishino K."/>
            <person name="Komine S."/>
            <person name="Tomita M."/>
            <person name="Blaxter M."/>
            <person name="Arakawa K."/>
        </authorList>
    </citation>
    <scope>NUCLEOTIDE SEQUENCE [LARGE SCALE GENOMIC DNA]</scope>
    <source>
        <strain evidence="3">Z151</strain>
    </source>
</reference>